<dbReference type="PROSITE" id="PS51820">
    <property type="entry name" value="PA14"/>
    <property type="match status" value="1"/>
</dbReference>
<feature type="domain" description="PA14" evidence="2">
    <location>
        <begin position="480"/>
        <end position="617"/>
    </location>
</feature>
<dbReference type="InterPro" id="IPR037524">
    <property type="entry name" value="PA14/GLEYA"/>
</dbReference>
<dbReference type="Gene3D" id="2.60.120.430">
    <property type="entry name" value="Galactose-binding lectin"/>
    <property type="match status" value="1"/>
</dbReference>
<feature type="domain" description="Fibronectin type-III" evidence="1">
    <location>
        <begin position="1185"/>
        <end position="1267"/>
    </location>
</feature>
<dbReference type="SUPFAM" id="SSF56988">
    <property type="entry name" value="Anthrax protective antigen"/>
    <property type="match status" value="1"/>
</dbReference>
<dbReference type="InterPro" id="IPR011658">
    <property type="entry name" value="PA14_dom"/>
</dbReference>
<dbReference type="InterPro" id="IPR013783">
    <property type="entry name" value="Ig-like_fold"/>
</dbReference>
<dbReference type="SUPFAM" id="SSF49265">
    <property type="entry name" value="Fibronectin type III"/>
    <property type="match status" value="4"/>
</dbReference>
<dbReference type="InterPro" id="IPR050617">
    <property type="entry name" value="E3_ligase_FN3/SPRY"/>
</dbReference>
<comment type="caution">
    <text evidence="3">The sequence shown here is derived from an EMBL/GenBank/DDBJ whole genome shotgun (WGS) entry which is preliminary data.</text>
</comment>
<dbReference type="SMART" id="SM00060">
    <property type="entry name" value="FN3"/>
    <property type="match status" value="8"/>
</dbReference>
<evidence type="ECO:0000259" key="2">
    <source>
        <dbReference type="PROSITE" id="PS51820"/>
    </source>
</evidence>
<dbReference type="Gene3D" id="2.60.40.10">
    <property type="entry name" value="Immunoglobulins"/>
    <property type="match status" value="7"/>
</dbReference>
<dbReference type="Proteomes" id="UP000553776">
    <property type="component" value="Unassembled WGS sequence"/>
</dbReference>
<evidence type="ECO:0008006" key="5">
    <source>
        <dbReference type="Google" id="ProtNLM"/>
    </source>
</evidence>
<sequence length="1370" mass="149494">MRVFLRAGIIVLCMVIAIPFVSPNNGSRAHAEALPTVKMDFLTPDAEGTEGYLPDYGHEFGEQNGVNYGWTLDQSSNMVLITATDSPLESSFIRLQGEATWEMELPNGKYNIKVAVGDAEQDSLNTLFAEESELLAQLAVPVGESKVLTKTVQVDDGRLTIHTEDSTNITALQYLEITPYRETIRKPRAFIAPHIGLPAEENKVPSNHIILSGNQNNEHNAVPTIPVPGLGSEISRYMNENLENLMRQWEPYKEKAISCTGCSASDIASAIADNHDTPVAIRAGHLNLDSDVTFGSPTNPVFLTTDGINTNKALTLTIYGSLLVQGNFNANNGVKIRVIAPDNPSDSVGSNLRVSGTMHLNSDSELNVDGDLVAGSLIYNNGRLSIDVQRAIVENSMHINTKVDMSIKEEFIVGDLVSNNDEASIHVQSGDFFIQGDVHVNNHLEVQTGGVWAVGGNITANKRPIVNSGYSEEGKTKLKYTPYGLLAEYFSDRDLNGDRITVLDANIDLNGKFPVSSTGLTDGQYSVRWTGQIEPYATDDYVFTIQARGGVKLWIDGQPIIDDWNRTGENANEGTLTLESGHRYDIRMEYTGSSNQPRASLSWKSASLQQEVVPQRQLSPFMVPDLTALPSDEDITLAWTRAFNGEGYELEADGIIHPLDDRDQYVDSPLESGTLHAYRVRANGGGIHGEWSPISELWTLPGIPDNIRLESTSETIVLQWDEVRGAVTYEIEANNEIIDNGDSTTYTEQNLNPNMQRAFRVRAVNSSGPGKWSEVVAKTTLPGTTGSIRTEASESSIKVSWDAVSGAGWYELEVDGAAKKVEGTEYVHEHLKPGTTHSYRVRSGNADGYGEWSEPVQATVLPPVPKNLRAEASNDRITVEWDPVNEATGYELEVDGVVKDIGSELFYLHQGLPSNTDHSYRVRAKIGALTGEWTSLLTRTTLAAFPVNLQTESTGTEIKLTWDPVVGAVGYDVEADGQIYDSKLELLFIHSKLKPYTSHSYRVRARSNGGVGPWSETVNALTTLGKPENIKLASTKDSITISWEPVVGATAYELAVDGQIIDVRTKTQYTHDSLAPNSVHVYRVRAKNADLAGEWSEAFTKSTGLGAPVITQATAYSNRISLKWSEVEGATGYDVEVNGVVVDNGAAITYIHRNLASESKNTYRVRAKNSEGVSEWSAAVTRYTASESLRFVSATSTTSSISLTWTSVSSGEYDLEIDGTVISGLTTTSYTHKVLKPNTIHIYRVRSHSNGQGGEWSEPLEKKTVSEVIVNVGKDNLFNLVVIAPPKSGASERIVVVTFNPNEVEVMDLSAVTPAIELSAGDIPNAGMSIDRFSAGEIIIRVHNPNKTFVNGIRFLAKSNNSSSITYTVD</sequence>
<feature type="domain" description="Fibronectin type-III" evidence="1">
    <location>
        <begin position="700"/>
        <end position="783"/>
    </location>
</feature>
<organism evidence="3 4">
    <name type="scientific">Cohnella xylanilytica</name>
    <dbReference type="NCBI Taxonomy" id="557555"/>
    <lineage>
        <taxon>Bacteria</taxon>
        <taxon>Bacillati</taxon>
        <taxon>Bacillota</taxon>
        <taxon>Bacilli</taxon>
        <taxon>Bacillales</taxon>
        <taxon>Paenibacillaceae</taxon>
        <taxon>Cohnella</taxon>
    </lineage>
</organism>
<dbReference type="CDD" id="cd00063">
    <property type="entry name" value="FN3"/>
    <property type="match status" value="6"/>
</dbReference>
<feature type="domain" description="Fibronectin type-III" evidence="1">
    <location>
        <begin position="945"/>
        <end position="1025"/>
    </location>
</feature>
<feature type="domain" description="Fibronectin type-III" evidence="1">
    <location>
        <begin position="784"/>
        <end position="863"/>
    </location>
</feature>
<proteinExistence type="predicted"/>
<dbReference type="Pfam" id="PF07691">
    <property type="entry name" value="PA14"/>
    <property type="match status" value="1"/>
</dbReference>
<dbReference type="SMART" id="SM00758">
    <property type="entry name" value="PA14"/>
    <property type="match status" value="1"/>
</dbReference>
<dbReference type="RefSeq" id="WP_185139433.1">
    <property type="nucleotide sequence ID" value="NZ_BORM01000030.1"/>
</dbReference>
<feature type="domain" description="Fibronectin type-III" evidence="1">
    <location>
        <begin position="864"/>
        <end position="944"/>
    </location>
</feature>
<accession>A0A841U4F9</accession>
<dbReference type="Pfam" id="PF00041">
    <property type="entry name" value="fn3"/>
    <property type="match status" value="2"/>
</dbReference>
<gene>
    <name evidence="3" type="ORF">H7B90_29240</name>
</gene>
<dbReference type="InterPro" id="IPR036116">
    <property type="entry name" value="FN3_sf"/>
</dbReference>
<dbReference type="PANTHER" id="PTHR24099:SF11">
    <property type="entry name" value="FIBRONECTIN TYPE III DOMAIN-CONTAINING 3BA-RELATED"/>
    <property type="match status" value="1"/>
</dbReference>
<reference evidence="3 4" key="1">
    <citation type="submission" date="2020-08" db="EMBL/GenBank/DDBJ databases">
        <title>Cohnella phylogeny.</title>
        <authorList>
            <person name="Dunlap C."/>
        </authorList>
    </citation>
    <scope>NUCLEOTIDE SEQUENCE [LARGE SCALE GENOMIC DNA]</scope>
    <source>
        <strain evidence="3 4">DSM 25239</strain>
    </source>
</reference>
<evidence type="ECO:0000313" key="3">
    <source>
        <dbReference type="EMBL" id="MBB6695486.1"/>
    </source>
</evidence>
<keyword evidence="4" id="KW-1185">Reference proteome</keyword>
<dbReference type="PANTHER" id="PTHR24099">
    <property type="entry name" value="E3 UBIQUITIN-PROTEIN LIGASE TRIM36-RELATED"/>
    <property type="match status" value="1"/>
</dbReference>
<dbReference type="InterPro" id="IPR008979">
    <property type="entry name" value="Galactose-bd-like_sf"/>
</dbReference>
<feature type="domain" description="Fibronectin type-III" evidence="1">
    <location>
        <begin position="1026"/>
        <end position="1106"/>
    </location>
</feature>
<dbReference type="PROSITE" id="PS50853">
    <property type="entry name" value="FN3"/>
    <property type="match status" value="6"/>
</dbReference>
<dbReference type="SUPFAM" id="SSF49785">
    <property type="entry name" value="Galactose-binding domain-like"/>
    <property type="match status" value="1"/>
</dbReference>
<dbReference type="EMBL" id="JACJVR010000128">
    <property type="protein sequence ID" value="MBB6695486.1"/>
    <property type="molecule type" value="Genomic_DNA"/>
</dbReference>
<name>A0A841U4F9_9BACL</name>
<dbReference type="Gene3D" id="3.90.182.10">
    <property type="entry name" value="Toxin - Anthrax Protective Antigen,domain 1"/>
    <property type="match status" value="1"/>
</dbReference>
<evidence type="ECO:0000259" key="1">
    <source>
        <dbReference type="PROSITE" id="PS50853"/>
    </source>
</evidence>
<protein>
    <recommendedName>
        <fullName evidence="5">PA14 domain-containing protein</fullName>
    </recommendedName>
</protein>
<dbReference type="InterPro" id="IPR003961">
    <property type="entry name" value="FN3_dom"/>
</dbReference>
<evidence type="ECO:0000313" key="4">
    <source>
        <dbReference type="Proteomes" id="UP000553776"/>
    </source>
</evidence>